<keyword evidence="2" id="KW-1185">Reference proteome</keyword>
<evidence type="ECO:0000313" key="1">
    <source>
        <dbReference type="EMBL" id="AYW92824.1"/>
    </source>
</evidence>
<reference evidence="1" key="1">
    <citation type="submission" date="2018-11" db="EMBL/GenBank/DDBJ databases">
        <title>FDA dAtabase for Regulatory Grade micrObial Sequences (FDA-ARGOS): Supporting development and validation of Infectious Disease Dx tests.</title>
        <authorList>
            <person name="Bliska J."/>
            <person name="Cleland M.-M."/>
            <person name="Tallon L."/>
            <person name="Sadzewicz L."/>
            <person name="Zhao X."/>
            <person name="Vavikolanu K."/>
            <person name="Mehta A."/>
            <person name="Aluvathingal J."/>
            <person name="Nadendla S."/>
            <person name="Yan Y."/>
            <person name="Sichtig H."/>
        </authorList>
    </citation>
    <scope>NUCLEOTIDE SEQUENCE [LARGE SCALE GENOMIC DNA]</scope>
    <source>
        <strain evidence="1">FDAARGOS_581</strain>
    </source>
</reference>
<dbReference type="Proteomes" id="UP000268669">
    <property type="component" value="Chromosome"/>
</dbReference>
<organism evidence="1 2">
    <name type="scientific">Yersinia pseudotuberculosis</name>
    <dbReference type="NCBI Taxonomy" id="633"/>
    <lineage>
        <taxon>Bacteria</taxon>
        <taxon>Pseudomonadati</taxon>
        <taxon>Pseudomonadota</taxon>
        <taxon>Gammaproteobacteria</taxon>
        <taxon>Enterobacterales</taxon>
        <taxon>Yersiniaceae</taxon>
        <taxon>Yersinia</taxon>
    </lineage>
</organism>
<protein>
    <submittedName>
        <fullName evidence="1">Uncharacterized protein</fullName>
    </submittedName>
</protein>
<sequence>MITDKDVVPALASVGFNRYTTFGWVLFHNDWINQSSTHANVECKKPRRLTEASLCLRHRLKTDTAPYLLIIAHLFKSVNNFYATF</sequence>
<gene>
    <name evidence="1" type="ORF">EGX47_16975</name>
</gene>
<proteinExistence type="predicted"/>
<dbReference type="EMBL" id="CP033713">
    <property type="protein sequence ID" value="AYW92824.1"/>
    <property type="molecule type" value="Genomic_DNA"/>
</dbReference>
<evidence type="ECO:0000313" key="2">
    <source>
        <dbReference type="Proteomes" id="UP000268669"/>
    </source>
</evidence>
<name>A0ABN5R730_YERPU</name>
<accession>A0ABN5R730</accession>